<organism evidence="1">
    <name type="scientific">Lepeophtheirus salmonis</name>
    <name type="common">Salmon louse</name>
    <name type="synonym">Caligus salmonis</name>
    <dbReference type="NCBI Taxonomy" id="72036"/>
    <lineage>
        <taxon>Eukaryota</taxon>
        <taxon>Metazoa</taxon>
        <taxon>Ecdysozoa</taxon>
        <taxon>Arthropoda</taxon>
        <taxon>Crustacea</taxon>
        <taxon>Multicrustacea</taxon>
        <taxon>Hexanauplia</taxon>
        <taxon>Copepoda</taxon>
        <taxon>Siphonostomatoida</taxon>
        <taxon>Caligidae</taxon>
        <taxon>Lepeophtheirus</taxon>
    </lineage>
</organism>
<accession>A0A0K2TWN3</accession>
<protein>
    <submittedName>
        <fullName evidence="1">Uncharacterized protein</fullName>
    </submittedName>
</protein>
<evidence type="ECO:0000313" key="1">
    <source>
        <dbReference type="EMBL" id="CDW30260.1"/>
    </source>
</evidence>
<name>A0A0K2TWN3_LEPSM</name>
<sequence length="54" mass="5888">MGPLEGFCPSGKFVISGFCCCTDSFWLLTFAPDDVIVAPRLLLCILRSNPLLPI</sequence>
<proteinExistence type="predicted"/>
<dbReference type="EMBL" id="HACA01012899">
    <property type="protein sequence ID" value="CDW30260.1"/>
    <property type="molecule type" value="Transcribed_RNA"/>
</dbReference>
<dbReference type="AlphaFoldDB" id="A0A0K2TWN3"/>
<reference evidence="1" key="1">
    <citation type="submission" date="2014-05" db="EMBL/GenBank/DDBJ databases">
        <authorList>
            <person name="Chronopoulou M."/>
        </authorList>
    </citation>
    <scope>NUCLEOTIDE SEQUENCE</scope>
    <source>
        <tissue evidence="1">Whole organism</tissue>
    </source>
</reference>